<feature type="transmembrane region" description="Helical" evidence="6">
    <location>
        <begin position="372"/>
        <end position="395"/>
    </location>
</feature>
<evidence type="ECO:0000256" key="1">
    <source>
        <dbReference type="ARBA" id="ARBA00004651"/>
    </source>
</evidence>
<accession>A0A1U7JJJ1</accession>
<keyword evidence="8" id="KW-1185">Reference proteome</keyword>
<keyword evidence="5 6" id="KW-0472">Membrane</keyword>
<dbReference type="PANTHER" id="PTHR30250:SF11">
    <property type="entry name" value="O-ANTIGEN TRANSPORTER-RELATED"/>
    <property type="match status" value="1"/>
</dbReference>
<dbReference type="PANTHER" id="PTHR30250">
    <property type="entry name" value="PST FAMILY PREDICTED COLANIC ACID TRANSPORTER"/>
    <property type="match status" value="1"/>
</dbReference>
<dbReference type="Proteomes" id="UP000185783">
    <property type="component" value="Unassembled WGS sequence"/>
</dbReference>
<feature type="transmembrane region" description="Helical" evidence="6">
    <location>
        <begin position="402"/>
        <end position="421"/>
    </location>
</feature>
<name>A0A1U7JJJ1_9HYPH</name>
<dbReference type="InterPro" id="IPR050833">
    <property type="entry name" value="Poly_Biosynth_Transport"/>
</dbReference>
<comment type="caution">
    <text evidence="7">The sequence shown here is derived from an EMBL/GenBank/DDBJ whole genome shotgun (WGS) entry which is preliminary data.</text>
</comment>
<feature type="transmembrane region" description="Helical" evidence="6">
    <location>
        <begin position="118"/>
        <end position="141"/>
    </location>
</feature>
<proteinExistence type="predicted"/>
<sequence>MRILFAPIAEKVLPSSLKATLMPLVARLDSALWEEGDQAAANRGALIVFFSRVVSAALAYALQVFLARILGSTEYGIFVTVWTILIIFSLFSCSGFSNSILRFVPEFNAQKDFARLNGFIFTAQRVGVFGSTAIALAGALATWVLSDTIESHFVLPLFLVAVCLPLMVYTNILESVARAYDWQLLAMMPAFLWRPTLIIIVMLGAWLAGFPPTAATACISAIIAIWAVAVLQTLMMRPRLRAVVPSVPKIIDFKFWLIVSTPMMLVDGFFQLTMSADVLMVGYWMSPDQTGIYFAASRTLALLHFVFYAVRSVSAARLSRLYHSGDQNGLHAYSRTAAQMTFYPTVLLAVLLIPTAPLLLRLFGSDFMEALPALYILIFGVLARAAIGPADALLIMSGNQTTCAWVYASVFAANVAFNAVLIPALGLVGAALSTTLSTFIEAALIYAVTRKRVGVRAFFLAAPTATAGSS</sequence>
<feature type="transmembrane region" description="Helical" evidence="6">
    <location>
        <begin position="292"/>
        <end position="310"/>
    </location>
</feature>
<evidence type="ECO:0000256" key="6">
    <source>
        <dbReference type="SAM" id="Phobius"/>
    </source>
</evidence>
<dbReference type="AlphaFoldDB" id="A0A1U7JJJ1"/>
<feature type="transmembrane region" description="Helical" evidence="6">
    <location>
        <begin position="184"/>
        <end position="208"/>
    </location>
</feature>
<evidence type="ECO:0000256" key="5">
    <source>
        <dbReference type="ARBA" id="ARBA00023136"/>
    </source>
</evidence>
<dbReference type="STRING" id="197461.A3843_06120"/>
<feature type="transmembrane region" description="Helical" evidence="6">
    <location>
        <begin position="341"/>
        <end position="360"/>
    </location>
</feature>
<feature type="transmembrane region" description="Helical" evidence="6">
    <location>
        <begin position="46"/>
        <end position="69"/>
    </location>
</feature>
<protein>
    <submittedName>
        <fullName evidence="7">Polysaccharide biosynthesis protein</fullName>
    </submittedName>
</protein>
<dbReference type="Pfam" id="PF01943">
    <property type="entry name" value="Polysacc_synt"/>
    <property type="match status" value="1"/>
</dbReference>
<evidence type="ECO:0000313" key="8">
    <source>
        <dbReference type="Proteomes" id="UP000185783"/>
    </source>
</evidence>
<keyword evidence="4 6" id="KW-1133">Transmembrane helix</keyword>
<evidence type="ECO:0000256" key="2">
    <source>
        <dbReference type="ARBA" id="ARBA00022475"/>
    </source>
</evidence>
<gene>
    <name evidence="7" type="ORF">A3843_06120</name>
</gene>
<feature type="transmembrane region" description="Helical" evidence="6">
    <location>
        <begin position="75"/>
        <end position="97"/>
    </location>
</feature>
<keyword evidence="2" id="KW-1003">Cell membrane</keyword>
<keyword evidence="3 6" id="KW-0812">Transmembrane</keyword>
<feature type="transmembrane region" description="Helical" evidence="6">
    <location>
        <begin position="255"/>
        <end position="272"/>
    </location>
</feature>
<reference evidence="7 8" key="1">
    <citation type="submission" date="2016-03" db="EMBL/GenBank/DDBJ databases">
        <title>Genome sequence of Nesiotobacter sp. nov., a moderately halophilic alphaproteobacterium isolated from the Yellow Sea, China.</title>
        <authorList>
            <person name="Zhang G."/>
            <person name="Zhang R."/>
        </authorList>
    </citation>
    <scope>NUCLEOTIDE SEQUENCE [LARGE SCALE GENOMIC DNA]</scope>
    <source>
        <strain evidence="7 8">WB1-6</strain>
    </source>
</reference>
<feature type="transmembrane region" description="Helical" evidence="6">
    <location>
        <begin position="427"/>
        <end position="448"/>
    </location>
</feature>
<feature type="transmembrane region" description="Helical" evidence="6">
    <location>
        <begin position="153"/>
        <end position="172"/>
    </location>
</feature>
<comment type="subcellular location">
    <subcellularLocation>
        <location evidence="1">Cell membrane</location>
        <topology evidence="1">Multi-pass membrane protein</topology>
    </subcellularLocation>
</comment>
<dbReference type="GO" id="GO:0005886">
    <property type="term" value="C:plasma membrane"/>
    <property type="evidence" value="ECO:0007669"/>
    <property type="project" value="UniProtKB-SubCell"/>
</dbReference>
<dbReference type="RefSeq" id="WP_028481382.1">
    <property type="nucleotide sequence ID" value="NZ_LVVZ01000010.1"/>
</dbReference>
<dbReference type="InterPro" id="IPR002797">
    <property type="entry name" value="Polysacc_synth"/>
</dbReference>
<organism evidence="7 8">
    <name type="scientific">Pseudovibrio exalbescens</name>
    <dbReference type="NCBI Taxonomy" id="197461"/>
    <lineage>
        <taxon>Bacteria</taxon>
        <taxon>Pseudomonadati</taxon>
        <taxon>Pseudomonadota</taxon>
        <taxon>Alphaproteobacteria</taxon>
        <taxon>Hyphomicrobiales</taxon>
        <taxon>Stappiaceae</taxon>
        <taxon>Pseudovibrio</taxon>
    </lineage>
</organism>
<evidence type="ECO:0000256" key="3">
    <source>
        <dbReference type="ARBA" id="ARBA00022692"/>
    </source>
</evidence>
<dbReference type="EMBL" id="LVVZ01000010">
    <property type="protein sequence ID" value="OKL44864.1"/>
    <property type="molecule type" value="Genomic_DNA"/>
</dbReference>
<feature type="transmembrane region" description="Helical" evidence="6">
    <location>
        <begin position="214"/>
        <end position="234"/>
    </location>
</feature>
<evidence type="ECO:0000313" key="7">
    <source>
        <dbReference type="EMBL" id="OKL44864.1"/>
    </source>
</evidence>
<evidence type="ECO:0000256" key="4">
    <source>
        <dbReference type="ARBA" id="ARBA00022989"/>
    </source>
</evidence>